<feature type="domain" description="Chorismate-utilising enzyme C-terminal" evidence="16">
    <location>
        <begin position="203"/>
        <end position="456"/>
    </location>
</feature>
<organism evidence="18 19">
    <name type="scientific">Leuconostoc carnosum (strain JB16)</name>
    <dbReference type="NCBI Taxonomy" id="1229758"/>
    <lineage>
        <taxon>Bacteria</taxon>
        <taxon>Bacillati</taxon>
        <taxon>Bacillota</taxon>
        <taxon>Bacilli</taxon>
        <taxon>Lactobacillales</taxon>
        <taxon>Lactobacillaceae</taxon>
        <taxon>Leuconostoc</taxon>
    </lineage>
</organism>
<dbReference type="Pfam" id="PF04715">
    <property type="entry name" value="Anth_synt_I_N"/>
    <property type="match status" value="1"/>
</dbReference>
<dbReference type="PRINTS" id="PR00095">
    <property type="entry name" value="ANTSNTHASEI"/>
</dbReference>
<evidence type="ECO:0000256" key="5">
    <source>
        <dbReference type="ARBA" id="ARBA00012266"/>
    </source>
</evidence>
<evidence type="ECO:0000256" key="7">
    <source>
        <dbReference type="ARBA" id="ARBA00022605"/>
    </source>
</evidence>
<dbReference type="HOGENOM" id="CLU_006493_9_2_9"/>
<comment type="cofactor">
    <cofactor evidence="1 15">
        <name>Mg(2+)</name>
        <dbReference type="ChEBI" id="CHEBI:18420"/>
    </cofactor>
</comment>
<dbReference type="InterPro" id="IPR005256">
    <property type="entry name" value="Anth_synth_I_PabB"/>
</dbReference>
<accession>K0D6V9</accession>
<dbReference type="STRING" id="1229758.C270_03630"/>
<gene>
    <name evidence="15" type="primary">trpE</name>
    <name evidence="18" type="ordered locus">C270_03630</name>
</gene>
<evidence type="ECO:0000259" key="16">
    <source>
        <dbReference type="Pfam" id="PF00425"/>
    </source>
</evidence>
<comment type="pathway">
    <text evidence="2 15">Amino-acid biosynthesis; L-tryptophan biosynthesis; L-tryptophan from chorismate: step 1/5.</text>
</comment>
<dbReference type="NCBIfam" id="TIGR00564">
    <property type="entry name" value="trpE_most"/>
    <property type="match status" value="1"/>
</dbReference>
<dbReference type="InterPro" id="IPR006805">
    <property type="entry name" value="Anth_synth_I_N"/>
</dbReference>
<evidence type="ECO:0000313" key="18">
    <source>
        <dbReference type="EMBL" id="AFT81639.1"/>
    </source>
</evidence>
<dbReference type="GO" id="GO:0046872">
    <property type="term" value="F:metal ion binding"/>
    <property type="evidence" value="ECO:0007669"/>
    <property type="project" value="UniProtKB-KW"/>
</dbReference>
<evidence type="ECO:0000256" key="12">
    <source>
        <dbReference type="ARBA" id="ARBA00023239"/>
    </source>
</evidence>
<evidence type="ECO:0000256" key="15">
    <source>
        <dbReference type="RuleBase" id="RU364045"/>
    </source>
</evidence>
<keyword evidence="8 15" id="KW-0479">Metal-binding</keyword>
<keyword evidence="12 15" id="KW-0456">Lyase</keyword>
<dbReference type="PANTHER" id="PTHR11236">
    <property type="entry name" value="AMINOBENZOATE/ANTHRANILATE SYNTHASE"/>
    <property type="match status" value="1"/>
</dbReference>
<evidence type="ECO:0000256" key="10">
    <source>
        <dbReference type="ARBA" id="ARBA00022842"/>
    </source>
</evidence>
<keyword evidence="10 15" id="KW-0460">Magnesium</keyword>
<evidence type="ECO:0000256" key="4">
    <source>
        <dbReference type="ARBA" id="ARBA00011575"/>
    </source>
</evidence>
<keyword evidence="7 15" id="KW-0028">Amino-acid biosynthesis</keyword>
<evidence type="ECO:0000259" key="17">
    <source>
        <dbReference type="Pfam" id="PF04715"/>
    </source>
</evidence>
<feature type="domain" description="Anthranilate synthase component I N-terminal" evidence="17">
    <location>
        <begin position="21"/>
        <end position="153"/>
    </location>
</feature>
<evidence type="ECO:0000256" key="2">
    <source>
        <dbReference type="ARBA" id="ARBA00004873"/>
    </source>
</evidence>
<evidence type="ECO:0000256" key="11">
    <source>
        <dbReference type="ARBA" id="ARBA00023141"/>
    </source>
</evidence>
<dbReference type="eggNOG" id="COG0147">
    <property type="taxonomic scope" value="Bacteria"/>
</dbReference>
<dbReference type="PATRIC" id="fig|1229758.3.peg.727"/>
<comment type="catalytic activity">
    <reaction evidence="14 15">
        <text>chorismate + L-glutamine = anthranilate + pyruvate + L-glutamate + H(+)</text>
        <dbReference type="Rhea" id="RHEA:21732"/>
        <dbReference type="ChEBI" id="CHEBI:15361"/>
        <dbReference type="ChEBI" id="CHEBI:15378"/>
        <dbReference type="ChEBI" id="CHEBI:16567"/>
        <dbReference type="ChEBI" id="CHEBI:29748"/>
        <dbReference type="ChEBI" id="CHEBI:29985"/>
        <dbReference type="ChEBI" id="CHEBI:58359"/>
        <dbReference type="EC" id="4.1.3.27"/>
    </reaction>
</comment>
<sequence>MLKSTYILNKSMQYTKIINSDTISVISAYLRLRGKHTFLLESVPDMNEKARYSIIALNPEHEFQATGTKIVIDGQVQANQDPLQALNDLVVNEASIGDDLPFHGGAIGYVGFDTIATYEMLGKIPKDNLDMPDIHMFLYETFIVFDHQKEIITMVANNVYSQCDEVQLHRRLAEIEGRLHQQVDAELAHVKLQHIEPKSNLTQAQFTAIVDRTKQLITDGDMFQMVPSQRFNFDFNDDPFDFYRQLRRTNPSPYMYYMDFGEAQVVGSSPESLVTVRGDIVTTNPIAGTRKRGTNSALDLKNENDLAHDEKELAEHKMLVDLGRNDIGKVSEYGSVKVTKLLAVERYRYVMHLVSEVQGKLRPNTPAIAALKATLPAGTVSGAPKVRALQRIYEMEPVKRGVYAGAIGYLSRDNQMDFAIAIRTMIVKNKQGYVQAGAGIVYDSIPENEYQETFNKAAALLNMGDV</sequence>
<dbReference type="Proteomes" id="UP000006299">
    <property type="component" value="Chromosome"/>
</dbReference>
<keyword evidence="9 15" id="KW-0822">Tryptophan biosynthesis</keyword>
<dbReference type="UniPathway" id="UPA00035">
    <property type="reaction ID" value="UER00040"/>
</dbReference>
<proteinExistence type="inferred from homology"/>
<evidence type="ECO:0000256" key="6">
    <source>
        <dbReference type="ARBA" id="ARBA00020653"/>
    </source>
</evidence>
<dbReference type="EC" id="4.1.3.27" evidence="5 15"/>
<evidence type="ECO:0000256" key="13">
    <source>
        <dbReference type="ARBA" id="ARBA00025634"/>
    </source>
</evidence>
<dbReference type="PANTHER" id="PTHR11236:SF48">
    <property type="entry name" value="ISOCHORISMATE SYNTHASE MENF"/>
    <property type="match status" value="1"/>
</dbReference>
<evidence type="ECO:0000256" key="8">
    <source>
        <dbReference type="ARBA" id="ARBA00022723"/>
    </source>
</evidence>
<dbReference type="Pfam" id="PF00425">
    <property type="entry name" value="Chorismate_bind"/>
    <property type="match status" value="1"/>
</dbReference>
<evidence type="ECO:0000256" key="3">
    <source>
        <dbReference type="ARBA" id="ARBA00009562"/>
    </source>
</evidence>
<evidence type="ECO:0000256" key="14">
    <source>
        <dbReference type="ARBA" id="ARBA00047683"/>
    </source>
</evidence>
<dbReference type="InterPro" id="IPR015890">
    <property type="entry name" value="Chorismate_C"/>
</dbReference>
<comment type="subunit">
    <text evidence="4 15">Heterotetramer consisting of two non-identical subunits: a beta subunit (TrpG) and a large alpha subunit (TrpE).</text>
</comment>
<dbReference type="AlphaFoldDB" id="K0D6V9"/>
<evidence type="ECO:0000256" key="1">
    <source>
        <dbReference type="ARBA" id="ARBA00001946"/>
    </source>
</evidence>
<evidence type="ECO:0000313" key="19">
    <source>
        <dbReference type="Proteomes" id="UP000006299"/>
    </source>
</evidence>
<dbReference type="Gene3D" id="3.60.120.10">
    <property type="entry name" value="Anthranilate synthase"/>
    <property type="match status" value="1"/>
</dbReference>
<dbReference type="SUPFAM" id="SSF56322">
    <property type="entry name" value="ADC synthase"/>
    <property type="match status" value="1"/>
</dbReference>
<dbReference type="InterPro" id="IPR019999">
    <property type="entry name" value="Anth_synth_I-like"/>
</dbReference>
<dbReference type="GO" id="GO:0000162">
    <property type="term" value="P:L-tryptophan biosynthetic process"/>
    <property type="evidence" value="ECO:0007669"/>
    <property type="project" value="UniProtKB-UniPathway"/>
</dbReference>
<keyword evidence="19" id="KW-1185">Reference proteome</keyword>
<dbReference type="EMBL" id="CP003851">
    <property type="protein sequence ID" value="AFT81639.1"/>
    <property type="molecule type" value="Genomic_DNA"/>
</dbReference>
<keyword evidence="11 15" id="KW-0057">Aromatic amino acid biosynthesis</keyword>
<reference evidence="18 19" key="1">
    <citation type="journal article" date="2012" name="J. Bacteriol.">
        <title>Complete genome sequence of Leuconostoc carnosum strain JB16, isolated from Kimchi.</title>
        <authorList>
            <person name="Jung J.Y."/>
            <person name="Lee S.H."/>
            <person name="Jeon C.O."/>
        </authorList>
    </citation>
    <scope>NUCLEOTIDE SEQUENCE [LARGE SCALE GENOMIC DNA]</scope>
    <source>
        <strain evidence="18 19">JB16</strain>
    </source>
</reference>
<comment type="function">
    <text evidence="13 15">Part of a heterotetrameric complex that catalyzes the two-step biosynthesis of anthranilate, an intermediate in the biosynthesis of L-tryptophan. In the first step, the glutamine-binding beta subunit (TrpG) of anthranilate synthase (AS) provides the glutamine amidotransferase activity which generates ammonia as a substrate that, along with chorismate, is used in the second step, catalyzed by the large alpha subunit of AS (TrpE) to produce anthranilate. In the absence of TrpG, TrpE can synthesize anthranilate directly from chorismate and high concentrations of ammonia.</text>
</comment>
<protein>
    <recommendedName>
        <fullName evidence="6 15">Anthranilate synthase component 1</fullName>
        <ecNumber evidence="5 15">4.1.3.27</ecNumber>
    </recommendedName>
</protein>
<comment type="similarity">
    <text evidence="3 15">Belongs to the anthranilate synthase component I family.</text>
</comment>
<dbReference type="GO" id="GO:0004049">
    <property type="term" value="F:anthranilate synthase activity"/>
    <property type="evidence" value="ECO:0007669"/>
    <property type="project" value="UniProtKB-EC"/>
</dbReference>
<dbReference type="KEGG" id="lcn:C270_03630"/>
<evidence type="ECO:0000256" key="9">
    <source>
        <dbReference type="ARBA" id="ARBA00022822"/>
    </source>
</evidence>
<dbReference type="InterPro" id="IPR005801">
    <property type="entry name" value="ADC_synthase"/>
</dbReference>
<name>K0D6V9_LEUCJ</name>